<gene>
    <name evidence="1" type="ORF">AACH28_23335</name>
</gene>
<sequence length="823" mass="93199">MVSRKMIENFIWKYISIFIVILSLNMTLLFAQKRSALTLWYDRPADERVWEQALPLGNGRLGSMVYGIPSCERMQLNEETIWAGGPYRNDNKKGEAALKTIQHYIFDGKSAEADRLANETFFTETHGMPYQTAGNILLRFPGHEQYQDYYRELDIERAVALSRYTVDGVAFTREVFTSFADDVIVMKIKSSKKGKLNCTLTYENESKHTIHKNGDKLILAGRGSDHEGIKGQVVYQIHTGVKHTDGQLVVKDQSIDIKGASSICLYISIASNFQNYKQLGADPHKVAAERLRKAMDKDYQLALRQHIASYGKQFNRFQLHFGSLSSEHQEPIAKRIANFARTQDPALVTLLAQFGRYLLICSSQAGGQPANLQGIWNRSMQPAWDSKYTININTEMNYWPAEVTNLSGTLQPLFSMIKELSESGEETAKTLYHARGWVAHHNTDIWRVTSPIDFAAAGMWPSGGLWLSQHLWEHYLFTGDKVFLRQYYPVMRGACDFLLSVLVEHRGYPTKQWLVLSPSISPEQGPLAAGVTMDNQLCYDMLTRTALAAEALGVDAMYRDTLLATARRIPPMHIGRYNQLQEWLEDVDDPHNQHRHVSHLYGLFPGSQISPFRTPELFEAARNSLIYRGDFATGWSIGWKINLWARLLDGNHAYEIIKKMLTVSDENHPEGRTYPNLFTAHPPFQIDGNFGLTAAIAEMLIQSYDGAVHLLPAIPDQWKEGWVKGIKARGGFEIEMQWQKGKIKEVMVFSSLGGNLRLRTASPLKGPELQLAKGDQTNALLAPVITPASIHSADSHLKGIELPSYYEYDVRTLPGKYYTFKVY</sequence>
<evidence type="ECO:0000313" key="1">
    <source>
        <dbReference type="EMBL" id="WZN55528.1"/>
    </source>
</evidence>
<name>A0ACD5C0Y6_9SPHI</name>
<dbReference type="Proteomes" id="UP001485301">
    <property type="component" value="Chromosome"/>
</dbReference>
<dbReference type="EMBL" id="CP151087">
    <property type="protein sequence ID" value="WZN55528.1"/>
    <property type="molecule type" value="Genomic_DNA"/>
</dbReference>
<evidence type="ECO:0000313" key="2">
    <source>
        <dbReference type="Proteomes" id="UP001485301"/>
    </source>
</evidence>
<protein>
    <submittedName>
        <fullName evidence="1">Glycoside hydrolase family 95 protein</fullName>
    </submittedName>
</protein>
<proteinExistence type="predicted"/>
<accession>A0ACD5C0Y6</accession>
<keyword evidence="1" id="KW-0378">Hydrolase</keyword>
<reference evidence="1" key="1">
    <citation type="submission" date="2024-04" db="EMBL/GenBank/DDBJ databases">
        <title>Complete genome sequence of Sphingobacterium thalpophiium BAA-1094.</title>
        <authorList>
            <person name="Adaikpoh B.I."/>
        </authorList>
    </citation>
    <scope>NUCLEOTIDE SEQUENCE</scope>
    <source>
        <strain evidence="1">BAA-1094</strain>
    </source>
</reference>
<organism evidence="1 2">
    <name type="scientific">Sphingobacterium thalpophilum</name>
    <dbReference type="NCBI Taxonomy" id="259"/>
    <lineage>
        <taxon>Bacteria</taxon>
        <taxon>Pseudomonadati</taxon>
        <taxon>Bacteroidota</taxon>
        <taxon>Sphingobacteriia</taxon>
        <taxon>Sphingobacteriales</taxon>
        <taxon>Sphingobacteriaceae</taxon>
        <taxon>Sphingobacterium</taxon>
    </lineage>
</organism>
<keyword evidence="2" id="KW-1185">Reference proteome</keyword>